<evidence type="ECO:0000259" key="2">
    <source>
        <dbReference type="PROSITE" id="PS50097"/>
    </source>
</evidence>
<comment type="caution">
    <text evidence="3">The sequence shown here is derived from an EMBL/GenBank/DDBJ whole genome shotgun (WGS) entry which is preliminary data.</text>
</comment>
<accession>A0A1E3BGI8</accession>
<keyword evidence="4" id="KW-1185">Reference proteome</keyword>
<dbReference type="PROSITE" id="PS50097">
    <property type="entry name" value="BTB"/>
    <property type="match status" value="1"/>
</dbReference>
<dbReference type="Proteomes" id="UP000094569">
    <property type="component" value="Unassembled WGS sequence"/>
</dbReference>
<gene>
    <name evidence="3" type="ORF">SI65_05069</name>
</gene>
<dbReference type="InterPro" id="IPR011333">
    <property type="entry name" value="SKP1/BTB/POZ_sf"/>
</dbReference>
<dbReference type="PANTHER" id="PTHR47843">
    <property type="entry name" value="BTB DOMAIN-CONTAINING PROTEIN-RELATED"/>
    <property type="match status" value="1"/>
</dbReference>
<reference evidence="3 4" key="1">
    <citation type="journal article" date="2016" name="BMC Genomics">
        <title>Comparative genomic and transcriptomic analyses of the Fuzhuan brick tea-fermentation fungus Aspergillus cristatus.</title>
        <authorList>
            <person name="Ge Y."/>
            <person name="Wang Y."/>
            <person name="Liu Y."/>
            <person name="Tan Y."/>
            <person name="Ren X."/>
            <person name="Zhang X."/>
            <person name="Hyde K.D."/>
            <person name="Liu Y."/>
            <person name="Liu Z."/>
        </authorList>
    </citation>
    <scope>NUCLEOTIDE SEQUENCE [LARGE SCALE GENOMIC DNA]</scope>
    <source>
        <strain evidence="3 4">GZAAS20.1005</strain>
    </source>
</reference>
<name>A0A1E3BGI8_ASPCR</name>
<protein>
    <recommendedName>
        <fullName evidence="2">BTB domain-containing protein</fullName>
    </recommendedName>
</protein>
<dbReference type="OrthoDB" id="6359816at2759"/>
<sequence>MFKEVANGSTHNETRDCIPGKELLDALASMRFDSRYSDLTILCGDESFAVHRCIVCTRSDFFARACDGKFTEASTHTVRLDEEPALVKQMVEYFYTLDYQIPGNGENTPSQPKREESPGDADEFLESSKPPREPVPTFDPLCFHILMYSLADRMFIRGLKILSQQNVERELVQQLDAALFPQAIVEIYNSTPPEDRGLRDLAIQYTMKNLTSLRSKGQGAVAAFEDSLLKSAPQFSYDLLVAVMNKSVHDWNQYGACAKNWQETYYN</sequence>
<dbReference type="SMART" id="SM00225">
    <property type="entry name" value="BTB"/>
    <property type="match status" value="1"/>
</dbReference>
<dbReference type="AlphaFoldDB" id="A0A1E3BGI8"/>
<dbReference type="VEuPathDB" id="FungiDB:SI65_05069"/>
<dbReference type="PANTHER" id="PTHR47843:SF5">
    <property type="entry name" value="BTB_POZ DOMAIN PROTEIN"/>
    <property type="match status" value="1"/>
</dbReference>
<organism evidence="3 4">
    <name type="scientific">Aspergillus cristatus</name>
    <name type="common">Chinese Fuzhuan brick tea-fermentation fungus</name>
    <name type="synonym">Eurotium cristatum</name>
    <dbReference type="NCBI Taxonomy" id="573508"/>
    <lineage>
        <taxon>Eukaryota</taxon>
        <taxon>Fungi</taxon>
        <taxon>Dikarya</taxon>
        <taxon>Ascomycota</taxon>
        <taxon>Pezizomycotina</taxon>
        <taxon>Eurotiomycetes</taxon>
        <taxon>Eurotiomycetidae</taxon>
        <taxon>Eurotiales</taxon>
        <taxon>Aspergillaceae</taxon>
        <taxon>Aspergillus</taxon>
        <taxon>Aspergillus subgen. Aspergillus</taxon>
    </lineage>
</organism>
<evidence type="ECO:0000256" key="1">
    <source>
        <dbReference type="SAM" id="MobiDB-lite"/>
    </source>
</evidence>
<proteinExistence type="predicted"/>
<dbReference type="CDD" id="cd18186">
    <property type="entry name" value="BTB_POZ_ZBTB_KLHL-like"/>
    <property type="match status" value="1"/>
</dbReference>
<dbReference type="Pfam" id="PF00651">
    <property type="entry name" value="BTB"/>
    <property type="match status" value="1"/>
</dbReference>
<evidence type="ECO:0000313" key="4">
    <source>
        <dbReference type="Proteomes" id="UP000094569"/>
    </source>
</evidence>
<feature type="domain" description="BTB" evidence="2">
    <location>
        <begin position="37"/>
        <end position="103"/>
    </location>
</feature>
<dbReference type="EMBL" id="JXNT01000004">
    <property type="protein sequence ID" value="ODM20083.1"/>
    <property type="molecule type" value="Genomic_DNA"/>
</dbReference>
<dbReference type="STRING" id="573508.A0A1E3BGI8"/>
<dbReference type="InterPro" id="IPR000210">
    <property type="entry name" value="BTB/POZ_dom"/>
</dbReference>
<evidence type="ECO:0000313" key="3">
    <source>
        <dbReference type="EMBL" id="ODM20083.1"/>
    </source>
</evidence>
<feature type="region of interest" description="Disordered" evidence="1">
    <location>
        <begin position="102"/>
        <end position="133"/>
    </location>
</feature>
<dbReference type="Gene3D" id="3.30.710.10">
    <property type="entry name" value="Potassium Channel Kv1.1, Chain A"/>
    <property type="match status" value="1"/>
</dbReference>
<dbReference type="SUPFAM" id="SSF54695">
    <property type="entry name" value="POZ domain"/>
    <property type="match status" value="1"/>
</dbReference>